<dbReference type="RefSeq" id="WP_256121564.1">
    <property type="nucleotide sequence ID" value="NZ_WHSB02000035.1"/>
</dbReference>
<comment type="caution">
    <text evidence="1">The sequence shown here is derived from an EMBL/GenBank/DDBJ whole genome shotgun (WGS) entry which is preliminary data.</text>
</comment>
<evidence type="ECO:0000313" key="2">
    <source>
        <dbReference type="Proteomes" id="UP000996601"/>
    </source>
</evidence>
<protein>
    <submittedName>
        <fullName evidence="1">Uncharacterized protein</fullName>
    </submittedName>
</protein>
<keyword evidence="2" id="KW-1185">Reference proteome</keyword>
<accession>A0ABT1RIS1</accession>
<dbReference type="Proteomes" id="UP000996601">
    <property type="component" value="Unassembled WGS sequence"/>
</dbReference>
<reference evidence="1" key="1">
    <citation type="submission" date="2021-07" db="EMBL/GenBank/DDBJ databases">
        <title>Shinella sp. nov., a novel member of the genus Shinella from water.</title>
        <authorList>
            <person name="Deng Y."/>
        </authorList>
    </citation>
    <scope>NUCLEOTIDE SEQUENCE</scope>
    <source>
        <strain evidence="1">CPCC 100929</strain>
    </source>
</reference>
<sequence length="209" mass="23284">MTELSQTALEAMIAAAFAGFPGSGEHLPARLVRDLTNGSIRPDASPRTLARRYPAAKEGELEVAMKTAFRWLESIAGGLVIVSDGNSGEIIEQIAMPPVSGGYGGRSPVGLGLSAMTAMLDRRKRYRNARDFFLHVHIMPDGTYRKKQGKHVEQFGELLLTYRGWDKEAEDLDVPFPDGMPSLDREVCYRYSPQKGYVGFDGERWRCEW</sequence>
<gene>
    <name evidence="1" type="ORF">GB927_034000</name>
</gene>
<proteinExistence type="predicted"/>
<name>A0ABT1RIS1_9HYPH</name>
<organism evidence="1 2">
    <name type="scientific">Shinella lacus</name>
    <dbReference type="NCBI Taxonomy" id="2654216"/>
    <lineage>
        <taxon>Bacteria</taxon>
        <taxon>Pseudomonadati</taxon>
        <taxon>Pseudomonadota</taxon>
        <taxon>Alphaproteobacteria</taxon>
        <taxon>Hyphomicrobiales</taxon>
        <taxon>Rhizobiaceae</taxon>
        <taxon>Shinella</taxon>
    </lineage>
</organism>
<dbReference type="EMBL" id="WHSB02000035">
    <property type="protein sequence ID" value="MCQ4635077.1"/>
    <property type="molecule type" value="Genomic_DNA"/>
</dbReference>
<evidence type="ECO:0000313" key="1">
    <source>
        <dbReference type="EMBL" id="MCQ4635077.1"/>
    </source>
</evidence>